<dbReference type="InterPro" id="IPR051694">
    <property type="entry name" value="Immunoregulatory_rcpt-like"/>
</dbReference>
<keyword evidence="12" id="KW-1185">Reference proteome</keyword>
<feature type="region of interest" description="Disordered" evidence="8">
    <location>
        <begin position="193"/>
        <end position="246"/>
    </location>
</feature>
<evidence type="ECO:0000256" key="8">
    <source>
        <dbReference type="SAM" id="MobiDB-lite"/>
    </source>
</evidence>
<keyword evidence="4" id="KW-0547">Nucleotide-binding</keyword>
<dbReference type="GO" id="GO:0071944">
    <property type="term" value="C:cell periphery"/>
    <property type="evidence" value="ECO:0007669"/>
    <property type="project" value="UniProtKB-ARBA"/>
</dbReference>
<feature type="region of interest" description="Disordered" evidence="8">
    <location>
        <begin position="126"/>
        <end position="159"/>
    </location>
</feature>
<dbReference type="OrthoDB" id="4779287at2759"/>
<keyword evidence="7 9" id="KW-0472">Membrane</keyword>
<protein>
    <recommendedName>
        <fullName evidence="10">Epidermal growth factor receptor-like transmembrane-juxtamembrane segment domain-containing protein</fullName>
    </recommendedName>
</protein>
<keyword evidence="6 9" id="KW-1133">Transmembrane helix</keyword>
<feature type="compositionally biased region" description="Polar residues" evidence="8">
    <location>
        <begin position="210"/>
        <end position="220"/>
    </location>
</feature>
<dbReference type="Proteomes" id="UP001149165">
    <property type="component" value="Unassembled WGS sequence"/>
</dbReference>
<evidence type="ECO:0000256" key="6">
    <source>
        <dbReference type="ARBA" id="ARBA00022989"/>
    </source>
</evidence>
<evidence type="ECO:0000256" key="1">
    <source>
        <dbReference type="ARBA" id="ARBA00004167"/>
    </source>
</evidence>
<keyword evidence="2" id="KW-0597">Phosphoprotein</keyword>
<reference evidence="11" key="2">
    <citation type="journal article" date="2023" name="IMA Fungus">
        <title>Comparative genomic study of the Penicillium genus elucidates a diverse pangenome and 15 lateral gene transfer events.</title>
        <authorList>
            <person name="Petersen C."/>
            <person name="Sorensen T."/>
            <person name="Nielsen M.R."/>
            <person name="Sondergaard T.E."/>
            <person name="Sorensen J.L."/>
            <person name="Fitzpatrick D.A."/>
            <person name="Frisvad J.C."/>
            <person name="Nielsen K.L."/>
        </authorList>
    </citation>
    <scope>NUCLEOTIDE SEQUENCE</scope>
    <source>
        <strain evidence="11">IBT 30069</strain>
    </source>
</reference>
<dbReference type="AlphaFoldDB" id="A0A9W9F771"/>
<dbReference type="Pfam" id="PF21314">
    <property type="entry name" value="TM_ErbB1"/>
    <property type="match status" value="1"/>
</dbReference>
<evidence type="ECO:0000256" key="5">
    <source>
        <dbReference type="ARBA" id="ARBA00022840"/>
    </source>
</evidence>
<feature type="transmembrane region" description="Helical" evidence="9">
    <location>
        <begin position="162"/>
        <end position="185"/>
    </location>
</feature>
<dbReference type="GO" id="GO:0005524">
    <property type="term" value="F:ATP binding"/>
    <property type="evidence" value="ECO:0007669"/>
    <property type="project" value="UniProtKB-KW"/>
</dbReference>
<evidence type="ECO:0000256" key="2">
    <source>
        <dbReference type="ARBA" id="ARBA00022553"/>
    </source>
</evidence>
<sequence length="246" mass="25499">MSSIDYDKPPYGYKLRRNGSCETNESPCGSTYDNTHVCCPHGTECPPDTSVCCKSKSDCTAFISPNPHCADEFGILYLAGDYFCCSNDTYAYTYISGGKEGSVGCADNVGTVTGSVSSISATMQSTSIGTSTSTGTTDPTTSASSTSGSDSSGSSSSSNTGAIAGGVVGGVAGFAIILALIWFFIRRGRSQQKQEQGSHAPLQHYPSPPMSSNQGTSEMAESQFGGELDGRGNQIAELPAHRNAGY</sequence>
<accession>A0A9W9F771</accession>
<dbReference type="PANTHER" id="PTHR15549">
    <property type="entry name" value="PAIRED IMMUNOGLOBULIN-LIKE TYPE 2 RECEPTOR"/>
    <property type="match status" value="1"/>
</dbReference>
<keyword evidence="5" id="KW-0067">ATP-binding</keyword>
<dbReference type="PANTHER" id="PTHR15549:SF27">
    <property type="entry name" value="CHITIN-BINDING TYPE-1 DOMAIN-CONTAINING PROTEIN"/>
    <property type="match status" value="1"/>
</dbReference>
<comment type="subcellular location">
    <subcellularLocation>
        <location evidence="1">Membrane</location>
        <topology evidence="1">Single-pass membrane protein</topology>
    </subcellularLocation>
</comment>
<proteinExistence type="predicted"/>
<keyword evidence="3 9" id="KW-0812">Transmembrane</keyword>
<dbReference type="GO" id="GO:0016020">
    <property type="term" value="C:membrane"/>
    <property type="evidence" value="ECO:0007669"/>
    <property type="project" value="UniProtKB-SubCell"/>
</dbReference>
<gene>
    <name evidence="11" type="ORF">N7456_010733</name>
</gene>
<dbReference type="EMBL" id="JAPQKH010000006">
    <property type="protein sequence ID" value="KAJ5094872.1"/>
    <property type="molecule type" value="Genomic_DNA"/>
</dbReference>
<evidence type="ECO:0000256" key="9">
    <source>
        <dbReference type="SAM" id="Phobius"/>
    </source>
</evidence>
<name>A0A9W9F771_9EURO</name>
<evidence type="ECO:0000256" key="3">
    <source>
        <dbReference type="ARBA" id="ARBA00022692"/>
    </source>
</evidence>
<evidence type="ECO:0000313" key="11">
    <source>
        <dbReference type="EMBL" id="KAJ5094872.1"/>
    </source>
</evidence>
<dbReference type="InterPro" id="IPR049328">
    <property type="entry name" value="TM_ErbB1"/>
</dbReference>
<feature type="domain" description="Epidermal growth factor receptor-like transmembrane-juxtamembrane segment" evidence="10">
    <location>
        <begin position="163"/>
        <end position="193"/>
    </location>
</feature>
<evidence type="ECO:0000313" key="12">
    <source>
        <dbReference type="Proteomes" id="UP001149165"/>
    </source>
</evidence>
<comment type="caution">
    <text evidence="11">The sequence shown here is derived from an EMBL/GenBank/DDBJ whole genome shotgun (WGS) entry which is preliminary data.</text>
</comment>
<reference evidence="11" key="1">
    <citation type="submission" date="2022-11" db="EMBL/GenBank/DDBJ databases">
        <authorList>
            <person name="Petersen C."/>
        </authorList>
    </citation>
    <scope>NUCLEOTIDE SEQUENCE</scope>
    <source>
        <strain evidence="11">IBT 30069</strain>
    </source>
</reference>
<organism evidence="11 12">
    <name type="scientific">Penicillium angulare</name>
    <dbReference type="NCBI Taxonomy" id="116970"/>
    <lineage>
        <taxon>Eukaryota</taxon>
        <taxon>Fungi</taxon>
        <taxon>Dikarya</taxon>
        <taxon>Ascomycota</taxon>
        <taxon>Pezizomycotina</taxon>
        <taxon>Eurotiomycetes</taxon>
        <taxon>Eurotiomycetidae</taxon>
        <taxon>Eurotiales</taxon>
        <taxon>Aspergillaceae</taxon>
        <taxon>Penicillium</taxon>
    </lineage>
</organism>
<evidence type="ECO:0000259" key="10">
    <source>
        <dbReference type="Pfam" id="PF21314"/>
    </source>
</evidence>
<evidence type="ECO:0000256" key="4">
    <source>
        <dbReference type="ARBA" id="ARBA00022741"/>
    </source>
</evidence>
<evidence type="ECO:0000256" key="7">
    <source>
        <dbReference type="ARBA" id="ARBA00023136"/>
    </source>
</evidence>